<keyword evidence="2" id="KW-1185">Reference proteome</keyword>
<sequence>MVGAAPALNYGELRSGSIVGTSQGSLPTERAYRLLATVKAGVAARSGLRLGLDRHCAPAANWRHASPTNVLSSVIFHAMREKQGPDTVVIDSCRWSRRLWTTLTAYAFRTGRPLLRALDENWSAWKARQMKRHRAHWSG</sequence>
<accession>A0A090DVM3</accession>
<organism evidence="1 2">
    <name type="scientific">Mesorhizobium plurifarium</name>
    <dbReference type="NCBI Taxonomy" id="69974"/>
    <lineage>
        <taxon>Bacteria</taxon>
        <taxon>Pseudomonadati</taxon>
        <taxon>Pseudomonadota</taxon>
        <taxon>Alphaproteobacteria</taxon>
        <taxon>Hyphomicrobiales</taxon>
        <taxon>Phyllobacteriaceae</taxon>
        <taxon>Mesorhizobium</taxon>
    </lineage>
</organism>
<protein>
    <submittedName>
        <fullName evidence="1">Uncharacterized protein</fullName>
    </submittedName>
</protein>
<evidence type="ECO:0000313" key="1">
    <source>
        <dbReference type="EMBL" id="CDX21087.1"/>
    </source>
</evidence>
<proteinExistence type="predicted"/>
<name>A0A090DVM3_MESPL</name>
<dbReference type="EMBL" id="CCMZ01000028">
    <property type="protein sequence ID" value="CDX21087.1"/>
    <property type="molecule type" value="Genomic_DNA"/>
</dbReference>
<reference evidence="2" key="1">
    <citation type="submission" date="2014-08" db="EMBL/GenBank/DDBJ databases">
        <authorList>
            <person name="Moulin L."/>
        </authorList>
    </citation>
    <scope>NUCLEOTIDE SEQUENCE [LARGE SCALE GENOMIC DNA]</scope>
</reference>
<evidence type="ECO:0000313" key="2">
    <source>
        <dbReference type="Proteomes" id="UP000045285"/>
    </source>
</evidence>
<dbReference type="AlphaFoldDB" id="A0A090DVM3"/>
<gene>
    <name evidence="1" type="ORF">MPL3356_340170</name>
</gene>
<dbReference type="Proteomes" id="UP000045285">
    <property type="component" value="Unassembled WGS sequence"/>
</dbReference>